<dbReference type="Pfam" id="PF22255">
    <property type="entry name" value="Gp44-like_2nd"/>
    <property type="match status" value="1"/>
</dbReference>
<dbReference type="OrthoDB" id="9016931at2"/>
<dbReference type="Proteomes" id="UP000179145">
    <property type="component" value="Chromosome"/>
</dbReference>
<dbReference type="AlphaFoldDB" id="A0A1D8UTX3"/>
<sequence>MSIVSSLRDALGIKLPEIDTDISLTVGGIEWRGWQEIRITRGCERCPGDFDIGVTEKFSDATQIDVQPGQTCVLKAGKQPLITGYIDLYGGEYDAINHGVRIGGRSKCQDLVDTHAIVPNGQLGNCTIRTLAEQLAAPYGIVVDSSSVTLPVDPQESVLPVFNVTLGMTPFEIIEVNCRYYALLVYDGPDGNLVLSPVSTQKHASGFSEGVNVQGAGVSFRMDERMSTYYPVLFSAQTMNDFAGGNVGNQFTPLKDPGVPRYRPFFVVSEQYYNDKSLAQQRAAWELQRRRGRSQVVRLVVDSWYDSAGQIWQPNRLAPVNLPTLKLPNKTWLITEVTLFSGEARGTGAEITLMPPEAMTVEPAFPMAFDYQVAQALAQGQTP</sequence>
<dbReference type="InterPro" id="IPR026276">
    <property type="entry name" value="Baseplate_GpP"/>
</dbReference>
<dbReference type="KEGG" id="kba:A0U89_06960"/>
<dbReference type="Gene3D" id="3.30.1920.10">
    <property type="entry name" value="Baseplate protein-like domains - 2 layer sandwich fold"/>
    <property type="match status" value="1"/>
</dbReference>
<dbReference type="InterPro" id="IPR053981">
    <property type="entry name" value="Gp44/GpP-like_2nd"/>
</dbReference>
<dbReference type="InterPro" id="IPR023399">
    <property type="entry name" value="Baseplate-like_2-layer_sand"/>
</dbReference>
<dbReference type="PIRSF" id="PIRSF004440">
    <property type="entry name" value="GpP"/>
    <property type="match status" value="1"/>
</dbReference>
<feature type="domain" description="Baseplate hub protein gp44-like N-terminal" evidence="1">
    <location>
        <begin position="21"/>
        <end position="106"/>
    </location>
</feature>
<evidence type="ECO:0000259" key="1">
    <source>
        <dbReference type="Pfam" id="PF21683"/>
    </source>
</evidence>
<accession>A0A1D8UTX3</accession>
<dbReference type="Pfam" id="PF21683">
    <property type="entry name" value="GpP-like_1st"/>
    <property type="match status" value="1"/>
</dbReference>
<dbReference type="Gene3D" id="2.30.300.10">
    <property type="entry name" value="Baseplate protein-like domain - beta roll fold"/>
    <property type="match status" value="1"/>
</dbReference>
<evidence type="ECO:0000259" key="3">
    <source>
        <dbReference type="Pfam" id="PF22255"/>
    </source>
</evidence>
<dbReference type="Pfam" id="PF21929">
    <property type="entry name" value="GpP_4th"/>
    <property type="match status" value="1"/>
</dbReference>
<gene>
    <name evidence="4" type="ORF">A0U89_06960</name>
</gene>
<protein>
    <submittedName>
        <fullName evidence="4">Uncharacterized protein</fullName>
    </submittedName>
</protein>
<dbReference type="InterPro" id="IPR053982">
    <property type="entry name" value="Gp44/GpP-like_C"/>
</dbReference>
<evidence type="ECO:0000259" key="2">
    <source>
        <dbReference type="Pfam" id="PF21929"/>
    </source>
</evidence>
<dbReference type="STRING" id="153496.A0U89_06960"/>
<dbReference type="SUPFAM" id="SSF69279">
    <property type="entry name" value="Phage tail proteins"/>
    <property type="match status" value="2"/>
</dbReference>
<name>A0A1D8UTX3_9PROT</name>
<organism evidence="4 5">
    <name type="scientific">Kozakia baliensis</name>
    <dbReference type="NCBI Taxonomy" id="153496"/>
    <lineage>
        <taxon>Bacteria</taxon>
        <taxon>Pseudomonadati</taxon>
        <taxon>Pseudomonadota</taxon>
        <taxon>Alphaproteobacteria</taxon>
        <taxon>Acetobacterales</taxon>
        <taxon>Acetobacteraceae</taxon>
        <taxon>Kozakia</taxon>
    </lineage>
</organism>
<evidence type="ECO:0000313" key="5">
    <source>
        <dbReference type="Proteomes" id="UP000179145"/>
    </source>
</evidence>
<feature type="domain" description="Baseplate hub protein gp44/GpP-like C-terminal" evidence="2">
    <location>
        <begin position="278"/>
        <end position="362"/>
    </location>
</feature>
<feature type="domain" description="Baseplate hub protein gp44/GpP-like second" evidence="3">
    <location>
        <begin position="108"/>
        <end position="195"/>
    </location>
</feature>
<reference evidence="4 5" key="1">
    <citation type="journal article" date="2016" name="Microb. Cell Fact.">
        <title>Dissection of exopolysaccharide biosynthesis in Kozakia baliensis.</title>
        <authorList>
            <person name="Brandt J.U."/>
            <person name="Jakob F."/>
            <person name="Behr J."/>
            <person name="Geissler A.J."/>
            <person name="Vogel R.F."/>
        </authorList>
    </citation>
    <scope>NUCLEOTIDE SEQUENCE [LARGE SCALE GENOMIC DNA]</scope>
    <source>
        <strain evidence="4 5">DSM 14400</strain>
    </source>
</reference>
<keyword evidence="5" id="KW-1185">Reference proteome</keyword>
<dbReference type="InterPro" id="IPR049354">
    <property type="entry name" value="GpP-like_N"/>
</dbReference>
<dbReference type="RefSeq" id="WP_083278364.1">
    <property type="nucleotide sequence ID" value="NZ_BJVW01000003.1"/>
</dbReference>
<dbReference type="Gene3D" id="3.55.50.10">
    <property type="entry name" value="Baseplate protein-like domains"/>
    <property type="match status" value="1"/>
</dbReference>
<evidence type="ECO:0000313" key="4">
    <source>
        <dbReference type="EMBL" id="AOX16917.1"/>
    </source>
</evidence>
<dbReference type="EMBL" id="CP014674">
    <property type="protein sequence ID" value="AOX16917.1"/>
    <property type="molecule type" value="Genomic_DNA"/>
</dbReference>
<proteinExistence type="predicted"/>